<dbReference type="PROSITE" id="PS00639">
    <property type="entry name" value="THIOL_PROTEASE_HIS"/>
    <property type="match status" value="1"/>
</dbReference>
<dbReference type="Pfam" id="PF00112">
    <property type="entry name" value="Peptidase_C1"/>
    <property type="match status" value="1"/>
</dbReference>
<keyword evidence="5" id="KW-1185">Reference proteome</keyword>
<organism evidence="4 5">
    <name type="scientific">Cuscuta epithymum</name>
    <dbReference type="NCBI Taxonomy" id="186058"/>
    <lineage>
        <taxon>Eukaryota</taxon>
        <taxon>Viridiplantae</taxon>
        <taxon>Streptophyta</taxon>
        <taxon>Embryophyta</taxon>
        <taxon>Tracheophyta</taxon>
        <taxon>Spermatophyta</taxon>
        <taxon>Magnoliopsida</taxon>
        <taxon>eudicotyledons</taxon>
        <taxon>Gunneridae</taxon>
        <taxon>Pentapetalae</taxon>
        <taxon>asterids</taxon>
        <taxon>lamiids</taxon>
        <taxon>Solanales</taxon>
        <taxon>Convolvulaceae</taxon>
        <taxon>Cuscuteae</taxon>
        <taxon>Cuscuta</taxon>
        <taxon>Cuscuta subgen. Cuscuta</taxon>
    </lineage>
</organism>
<proteinExistence type="inferred from homology"/>
<accession>A0AAV0F4X7</accession>
<dbReference type="GO" id="GO:0008234">
    <property type="term" value="F:cysteine-type peptidase activity"/>
    <property type="evidence" value="ECO:0007669"/>
    <property type="project" value="InterPro"/>
</dbReference>
<evidence type="ECO:0000259" key="3">
    <source>
        <dbReference type="SMART" id="SM00645"/>
    </source>
</evidence>
<dbReference type="Proteomes" id="UP001152523">
    <property type="component" value="Unassembled WGS sequence"/>
</dbReference>
<dbReference type="CDD" id="cd02248">
    <property type="entry name" value="Peptidase_C1A"/>
    <property type="match status" value="1"/>
</dbReference>
<dbReference type="Gene3D" id="3.90.70.10">
    <property type="entry name" value="Cysteine proteinases"/>
    <property type="match status" value="1"/>
</dbReference>
<reference evidence="4" key="1">
    <citation type="submission" date="2022-07" db="EMBL/GenBank/DDBJ databases">
        <authorList>
            <person name="Macas J."/>
            <person name="Novak P."/>
            <person name="Neumann P."/>
        </authorList>
    </citation>
    <scope>NUCLEOTIDE SEQUENCE</scope>
</reference>
<dbReference type="InterPro" id="IPR013128">
    <property type="entry name" value="Peptidase_C1A"/>
</dbReference>
<evidence type="ECO:0000313" key="4">
    <source>
        <dbReference type="EMBL" id="CAH9130475.1"/>
    </source>
</evidence>
<keyword evidence="2" id="KW-1015">Disulfide bond</keyword>
<dbReference type="InterPro" id="IPR039417">
    <property type="entry name" value="Peptidase_C1A_papain-like"/>
</dbReference>
<dbReference type="SMART" id="SM00645">
    <property type="entry name" value="Pept_C1"/>
    <property type="match status" value="1"/>
</dbReference>
<protein>
    <recommendedName>
        <fullName evidence="3">Peptidase C1A papain C-terminal domain-containing protein</fullName>
    </recommendedName>
</protein>
<dbReference type="GO" id="GO:0006508">
    <property type="term" value="P:proteolysis"/>
    <property type="evidence" value="ECO:0007669"/>
    <property type="project" value="InterPro"/>
</dbReference>
<feature type="domain" description="Peptidase C1A papain C-terminal" evidence="3">
    <location>
        <begin position="1"/>
        <end position="166"/>
    </location>
</feature>
<dbReference type="InterPro" id="IPR038765">
    <property type="entry name" value="Papain-like_cys_pep_sf"/>
</dbReference>
<comment type="similarity">
    <text evidence="1">Belongs to the peptidase C1 family.</text>
</comment>
<name>A0AAV0F4X7_9ASTE</name>
<dbReference type="InterPro" id="IPR025660">
    <property type="entry name" value="Pept_his_AS"/>
</dbReference>
<evidence type="ECO:0000256" key="1">
    <source>
        <dbReference type="ARBA" id="ARBA00008455"/>
    </source>
</evidence>
<dbReference type="InterPro" id="IPR025661">
    <property type="entry name" value="Pept_asp_AS"/>
</dbReference>
<dbReference type="AlphaFoldDB" id="A0AAV0F4X7"/>
<evidence type="ECO:0000313" key="5">
    <source>
        <dbReference type="Proteomes" id="UP001152523"/>
    </source>
</evidence>
<evidence type="ECO:0000256" key="2">
    <source>
        <dbReference type="ARBA" id="ARBA00023157"/>
    </source>
</evidence>
<dbReference type="PROSITE" id="PS00640">
    <property type="entry name" value="THIOL_PROTEASE_ASN"/>
    <property type="match status" value="1"/>
</dbReference>
<dbReference type="EMBL" id="CAMAPF010000962">
    <property type="protein sequence ID" value="CAH9130475.1"/>
    <property type="molecule type" value="Genomic_DNA"/>
</dbReference>
<dbReference type="InterPro" id="IPR000668">
    <property type="entry name" value="Peptidase_C1A_C"/>
</dbReference>
<sequence length="167" mass="17956">MGPAYDFIKKNGLASEISYPYNGLNLKHGVCNRSKSAGAASAKISGYIATTGEENLLEAVARQPVSVGIKGSGQDFQLYYGGIFDYDLDMRGDGCRGVHGRDDLDHAVAVVGYGTDENSNTKYWLIKNSWGEAWGEAGFMKIKRNPDGPYGSLGMCGLAIDVSYPIL</sequence>
<gene>
    <name evidence="4" type="ORF">CEPIT_LOCUS30656</name>
</gene>
<dbReference type="SUPFAM" id="SSF54001">
    <property type="entry name" value="Cysteine proteinases"/>
    <property type="match status" value="1"/>
</dbReference>
<comment type="caution">
    <text evidence="4">The sequence shown here is derived from an EMBL/GenBank/DDBJ whole genome shotgun (WGS) entry which is preliminary data.</text>
</comment>
<dbReference type="PANTHER" id="PTHR12411">
    <property type="entry name" value="CYSTEINE PROTEASE FAMILY C1-RELATED"/>
    <property type="match status" value="1"/>
</dbReference>